<evidence type="ECO:0000256" key="2">
    <source>
        <dbReference type="SAM" id="MobiDB-lite"/>
    </source>
</evidence>
<evidence type="ECO:0000259" key="3">
    <source>
        <dbReference type="Pfam" id="PF00534"/>
    </source>
</evidence>
<feature type="domain" description="Glycosyl transferase family 1" evidence="3">
    <location>
        <begin position="249"/>
        <end position="414"/>
    </location>
</feature>
<organism evidence="5 6">
    <name type="scientific">Pyxidicoccus fallax</name>
    <dbReference type="NCBI Taxonomy" id="394095"/>
    <lineage>
        <taxon>Bacteria</taxon>
        <taxon>Pseudomonadati</taxon>
        <taxon>Myxococcota</taxon>
        <taxon>Myxococcia</taxon>
        <taxon>Myxococcales</taxon>
        <taxon>Cystobacterineae</taxon>
        <taxon>Myxococcaceae</taxon>
        <taxon>Pyxidicoccus</taxon>
    </lineage>
</organism>
<keyword evidence="6" id="KW-1185">Reference proteome</keyword>
<dbReference type="PANTHER" id="PTHR46401">
    <property type="entry name" value="GLYCOSYLTRANSFERASE WBBK-RELATED"/>
    <property type="match status" value="1"/>
</dbReference>
<dbReference type="SUPFAM" id="SSF53756">
    <property type="entry name" value="UDP-Glycosyltransferase/glycogen phosphorylase"/>
    <property type="match status" value="1"/>
</dbReference>
<dbReference type="InterPro" id="IPR028098">
    <property type="entry name" value="Glyco_trans_4-like_N"/>
</dbReference>
<dbReference type="EMBL" id="JABBJJ010000118">
    <property type="protein sequence ID" value="NMO18006.1"/>
    <property type="molecule type" value="Genomic_DNA"/>
</dbReference>
<evidence type="ECO:0000259" key="4">
    <source>
        <dbReference type="Pfam" id="PF13439"/>
    </source>
</evidence>
<dbReference type="Pfam" id="PF13439">
    <property type="entry name" value="Glyco_transf_4"/>
    <property type="match status" value="1"/>
</dbReference>
<dbReference type="PANTHER" id="PTHR46401:SF2">
    <property type="entry name" value="GLYCOSYLTRANSFERASE WBBK-RELATED"/>
    <property type="match status" value="1"/>
</dbReference>
<gene>
    <name evidence="5" type="ORF">HG543_24565</name>
</gene>
<comment type="caution">
    <text evidence="5">The sequence shown here is derived from an EMBL/GenBank/DDBJ whole genome shotgun (WGS) entry which is preliminary data.</text>
</comment>
<accession>A0A848LJY4</accession>
<protein>
    <submittedName>
        <fullName evidence="5">Glycosyltransferase family 4 protein</fullName>
    </submittedName>
</protein>
<feature type="domain" description="Glycosyltransferase subfamily 4-like N-terminal" evidence="4">
    <location>
        <begin position="64"/>
        <end position="238"/>
    </location>
</feature>
<name>A0A848LJY4_9BACT</name>
<dbReference type="CDD" id="cd03801">
    <property type="entry name" value="GT4_PimA-like"/>
    <property type="match status" value="1"/>
</dbReference>
<evidence type="ECO:0000313" key="6">
    <source>
        <dbReference type="Proteomes" id="UP000518300"/>
    </source>
</evidence>
<keyword evidence="1 5" id="KW-0808">Transferase</keyword>
<dbReference type="Pfam" id="PF00534">
    <property type="entry name" value="Glycos_transf_1"/>
    <property type="match status" value="1"/>
</dbReference>
<reference evidence="5 6" key="1">
    <citation type="submission" date="2020-04" db="EMBL/GenBank/DDBJ databases">
        <title>Draft genome of Pyxidicoccus fallax type strain.</title>
        <authorList>
            <person name="Whitworth D.E."/>
        </authorList>
    </citation>
    <scope>NUCLEOTIDE SEQUENCE [LARGE SCALE GENOMIC DNA]</scope>
    <source>
        <strain evidence="5 6">DSM 14698</strain>
    </source>
</reference>
<sequence>MATVGGSPSERRKRSERTSAPPGGSNALVCRPGAGRGSNRDVSSPAPSGTGIIYASFDRFPAPKGAAVHIRAFVEALGAAFGGVDLLALRDGSTVGAGPIALADGVTYHPLEARGRDLVEQALSFRSHLGAWWRDRPRAAVVHVRSIFEGYPVARRKESLTDALVYEVNGLPSIELKYHHPDVAEDAELLRKLVAQEDLCLSRADLLVTPSEVTAEYLVKRGVAPDRVRVIPNGVDLDVFRYAPPRAPEPGRPVRLLYSGTMTSWQGVHHAIEACRLLRGELPVVLTLVGPLRRNGRRALMDRCGDLLLEGAVEILEPLPQAELAKLHHQCDVVLVPLPVNDRNCVQGCCPLKLLEAMATGTPVVASNLPVVRTLAGPDEVMLIRPGSAKAIAEAVKALRADATLGPAMSARARARVERDFPWGRAREALVRAYEESFGMTKSARPRDD</sequence>
<dbReference type="AlphaFoldDB" id="A0A848LJY4"/>
<dbReference type="Gene3D" id="3.40.50.2000">
    <property type="entry name" value="Glycogen Phosphorylase B"/>
    <property type="match status" value="2"/>
</dbReference>
<feature type="region of interest" description="Disordered" evidence="2">
    <location>
        <begin position="1"/>
        <end position="46"/>
    </location>
</feature>
<dbReference type="InterPro" id="IPR001296">
    <property type="entry name" value="Glyco_trans_1"/>
</dbReference>
<dbReference type="Proteomes" id="UP000518300">
    <property type="component" value="Unassembled WGS sequence"/>
</dbReference>
<evidence type="ECO:0000313" key="5">
    <source>
        <dbReference type="EMBL" id="NMO18006.1"/>
    </source>
</evidence>
<dbReference type="GO" id="GO:0016757">
    <property type="term" value="F:glycosyltransferase activity"/>
    <property type="evidence" value="ECO:0007669"/>
    <property type="project" value="InterPro"/>
</dbReference>
<evidence type="ECO:0000256" key="1">
    <source>
        <dbReference type="ARBA" id="ARBA00022679"/>
    </source>
</evidence>
<dbReference type="GO" id="GO:0009103">
    <property type="term" value="P:lipopolysaccharide biosynthetic process"/>
    <property type="evidence" value="ECO:0007669"/>
    <property type="project" value="TreeGrafter"/>
</dbReference>
<proteinExistence type="predicted"/>